<gene>
    <name evidence="1" type="ORF">ERS013165_03032</name>
</gene>
<proteinExistence type="predicted"/>
<dbReference type="EMBL" id="CWOW01000018">
    <property type="protein sequence ID" value="CSB00050.1"/>
    <property type="molecule type" value="Genomic_DNA"/>
</dbReference>
<evidence type="ECO:0000313" key="1">
    <source>
        <dbReference type="EMBL" id="CSB00050.1"/>
    </source>
</evidence>
<accession>A0A655RIZ2</accession>
<dbReference type="Proteomes" id="UP000044806">
    <property type="component" value="Unassembled WGS sequence"/>
</dbReference>
<organism evidence="1 2">
    <name type="scientific">Vibrio cholerae</name>
    <dbReference type="NCBI Taxonomy" id="666"/>
    <lineage>
        <taxon>Bacteria</taxon>
        <taxon>Pseudomonadati</taxon>
        <taxon>Pseudomonadota</taxon>
        <taxon>Gammaproteobacteria</taxon>
        <taxon>Vibrionales</taxon>
        <taxon>Vibrionaceae</taxon>
        <taxon>Vibrio</taxon>
    </lineage>
</organism>
<sequence>MALHLFFEEQPFAFVCDETFCLLYRDAIATRPAFSGFGWLAIGIKRNVDGRTTFFNDAIRLAFCQIGHFQCQTAWRGKPSYAFMGDVSCCQFCRKIRRKGFSQCAQLLWWQLFCA</sequence>
<name>A0A655RIZ2_VIBCL</name>
<evidence type="ECO:0000313" key="2">
    <source>
        <dbReference type="Proteomes" id="UP000044806"/>
    </source>
</evidence>
<dbReference type="AlphaFoldDB" id="A0A655RIZ2"/>
<reference evidence="1 2" key="1">
    <citation type="submission" date="2015-07" db="EMBL/GenBank/DDBJ databases">
        <authorList>
            <consortium name="Pathogen Informatics"/>
        </authorList>
    </citation>
    <scope>NUCLEOTIDE SEQUENCE [LARGE SCALE GENOMIC DNA]</scope>
    <source>
        <strain evidence="1 2">A51</strain>
    </source>
</reference>
<protein>
    <submittedName>
        <fullName evidence="1">Uncharacterized protein</fullName>
    </submittedName>
</protein>